<dbReference type="Proteomes" id="UP000278475">
    <property type="component" value="Unassembled WGS sequence"/>
</dbReference>
<evidence type="ECO:0000313" key="8">
    <source>
        <dbReference type="Proteomes" id="UP000278475"/>
    </source>
</evidence>
<dbReference type="SMART" id="SM00418">
    <property type="entry name" value="HTH_ARSR"/>
    <property type="match status" value="1"/>
</dbReference>
<evidence type="ECO:0000256" key="1">
    <source>
        <dbReference type="ARBA" id="ARBA00023015"/>
    </source>
</evidence>
<dbReference type="Pfam" id="PF01022">
    <property type="entry name" value="HTH_5"/>
    <property type="match status" value="1"/>
</dbReference>
<dbReference type="PANTHER" id="PTHR33154:SF36">
    <property type="entry name" value="TRANSCRIPTIONAL REGULATOR"/>
    <property type="match status" value="1"/>
</dbReference>
<dbReference type="AlphaFoldDB" id="A0A497END1"/>
<dbReference type="PRINTS" id="PR00778">
    <property type="entry name" value="HTHARSR"/>
</dbReference>
<feature type="domain" description="HTH arsR-type" evidence="4">
    <location>
        <begin position="3"/>
        <end position="97"/>
    </location>
</feature>
<dbReference type="GO" id="GO:0003677">
    <property type="term" value="F:DNA binding"/>
    <property type="evidence" value="ECO:0007669"/>
    <property type="project" value="UniProtKB-KW"/>
</dbReference>
<dbReference type="PANTHER" id="PTHR33154">
    <property type="entry name" value="TRANSCRIPTIONAL REGULATOR, ARSR FAMILY"/>
    <property type="match status" value="1"/>
</dbReference>
<protein>
    <submittedName>
        <fullName evidence="5">ArsR family transcriptional regulator</fullName>
    </submittedName>
</protein>
<accession>A0A497END1</accession>
<gene>
    <name evidence="5" type="ORF">DRJ31_07255</name>
    <name evidence="6" type="ORF">DRJ33_04080</name>
</gene>
<comment type="caution">
    <text evidence="5">The sequence shown here is derived from an EMBL/GenBank/DDBJ whole genome shotgun (WGS) entry which is preliminary data.</text>
</comment>
<reference evidence="7 8" key="1">
    <citation type="submission" date="2018-06" db="EMBL/GenBank/DDBJ databases">
        <title>Extensive metabolic versatility and redundancy in microbially diverse, dynamic hydrothermal sediments.</title>
        <authorList>
            <person name="Dombrowski N."/>
            <person name="Teske A."/>
            <person name="Baker B.J."/>
        </authorList>
    </citation>
    <scope>NUCLEOTIDE SEQUENCE [LARGE SCALE GENOMIC DNA]</scope>
    <source>
        <strain evidence="6">B34_G17</strain>
        <strain evidence="5">B66_G16</strain>
    </source>
</reference>
<name>A0A497END1_9CREN</name>
<proteinExistence type="predicted"/>
<dbReference type="InterPro" id="IPR051081">
    <property type="entry name" value="HTH_MetalResp_TranReg"/>
</dbReference>
<dbReference type="InterPro" id="IPR036388">
    <property type="entry name" value="WH-like_DNA-bd_sf"/>
</dbReference>
<dbReference type="InterPro" id="IPR011991">
    <property type="entry name" value="ArsR-like_HTH"/>
</dbReference>
<evidence type="ECO:0000313" key="7">
    <source>
        <dbReference type="Proteomes" id="UP000272051"/>
    </source>
</evidence>
<dbReference type="PROSITE" id="PS50987">
    <property type="entry name" value="HTH_ARSR_2"/>
    <property type="match status" value="1"/>
</dbReference>
<dbReference type="SUPFAM" id="SSF46785">
    <property type="entry name" value="Winged helix' DNA-binding domain"/>
    <property type="match status" value="1"/>
</dbReference>
<dbReference type="EMBL" id="QMQX01000058">
    <property type="protein sequence ID" value="RLE52309.1"/>
    <property type="molecule type" value="Genomic_DNA"/>
</dbReference>
<dbReference type="CDD" id="cd00090">
    <property type="entry name" value="HTH_ARSR"/>
    <property type="match status" value="1"/>
</dbReference>
<evidence type="ECO:0000313" key="5">
    <source>
        <dbReference type="EMBL" id="RLE48441.1"/>
    </source>
</evidence>
<dbReference type="InterPro" id="IPR001845">
    <property type="entry name" value="HTH_ArsR_DNA-bd_dom"/>
</dbReference>
<evidence type="ECO:0000259" key="4">
    <source>
        <dbReference type="PROSITE" id="PS50987"/>
    </source>
</evidence>
<keyword evidence="2" id="KW-0238">DNA-binding</keyword>
<keyword evidence="1" id="KW-0805">Transcription regulation</keyword>
<dbReference type="EMBL" id="QMQV01000075">
    <property type="protein sequence ID" value="RLE48441.1"/>
    <property type="molecule type" value="Genomic_DNA"/>
</dbReference>
<dbReference type="Gene3D" id="1.10.10.10">
    <property type="entry name" value="Winged helix-like DNA-binding domain superfamily/Winged helix DNA-binding domain"/>
    <property type="match status" value="1"/>
</dbReference>
<dbReference type="Proteomes" id="UP000272051">
    <property type="component" value="Unassembled WGS sequence"/>
</dbReference>
<evidence type="ECO:0000256" key="2">
    <source>
        <dbReference type="ARBA" id="ARBA00023125"/>
    </source>
</evidence>
<evidence type="ECO:0000256" key="3">
    <source>
        <dbReference type="ARBA" id="ARBA00023163"/>
    </source>
</evidence>
<organism evidence="5 8">
    <name type="scientific">Thermoproteota archaeon</name>
    <dbReference type="NCBI Taxonomy" id="2056631"/>
    <lineage>
        <taxon>Archaea</taxon>
        <taxon>Thermoproteota</taxon>
    </lineage>
</organism>
<dbReference type="GO" id="GO:0003700">
    <property type="term" value="F:DNA-binding transcription factor activity"/>
    <property type="evidence" value="ECO:0007669"/>
    <property type="project" value="InterPro"/>
</dbReference>
<dbReference type="NCBIfam" id="NF033788">
    <property type="entry name" value="HTH_metalloreg"/>
    <property type="match status" value="1"/>
</dbReference>
<keyword evidence="3" id="KW-0804">Transcription</keyword>
<sequence>MNEKNVVSGLRLAILKALADPVRLEIIEFLKSGEKCVCEIAPVIGKAQSTVSKHLDILYHAGILDRRIDGRRTLYRIKDEQIFKLLEALDKFIANQLASVAKAFETLKGTE</sequence>
<dbReference type="InterPro" id="IPR036390">
    <property type="entry name" value="WH_DNA-bd_sf"/>
</dbReference>
<evidence type="ECO:0000313" key="6">
    <source>
        <dbReference type="EMBL" id="RLE52309.1"/>
    </source>
</evidence>